<dbReference type="GO" id="GO:0015631">
    <property type="term" value="F:tubulin binding"/>
    <property type="evidence" value="ECO:0007669"/>
    <property type="project" value="TreeGrafter"/>
</dbReference>
<dbReference type="GO" id="GO:0008285">
    <property type="term" value="P:negative regulation of cell population proliferation"/>
    <property type="evidence" value="ECO:0007669"/>
    <property type="project" value="InterPro"/>
</dbReference>
<comment type="subcellular location">
    <subcellularLocation>
        <location evidence="1">Cell projection</location>
        <location evidence="1">Cilium</location>
    </subcellularLocation>
    <subcellularLocation>
        <location evidence="2">Cytoplasm</location>
    </subcellularLocation>
</comment>
<reference evidence="8" key="2">
    <citation type="submission" date="2025-09" db="UniProtKB">
        <authorList>
            <consortium name="Ensembl"/>
        </authorList>
    </citation>
    <scope>IDENTIFICATION</scope>
</reference>
<keyword evidence="3" id="KW-0963">Cytoplasm</keyword>
<dbReference type="Pfam" id="PF22544">
    <property type="entry name" value="HYDIN_VesB_CFA65-like_Ig"/>
    <property type="match status" value="1"/>
</dbReference>
<evidence type="ECO:0000256" key="2">
    <source>
        <dbReference type="ARBA" id="ARBA00004496"/>
    </source>
</evidence>
<evidence type="ECO:0000256" key="4">
    <source>
        <dbReference type="ARBA" id="ARBA00023069"/>
    </source>
</evidence>
<dbReference type="InterPro" id="IPR033304">
    <property type="entry name" value="DLEC1"/>
</dbReference>
<dbReference type="GeneTree" id="ENSGT00940000165361"/>
<dbReference type="Proteomes" id="UP000261380">
    <property type="component" value="Unplaced"/>
</dbReference>
<dbReference type="PANTHER" id="PTHR46348:SF1">
    <property type="entry name" value="DELETED IN LUNG AND ESOPHAGEAL CANCER PROTEIN 1"/>
    <property type="match status" value="1"/>
</dbReference>
<evidence type="ECO:0000259" key="7">
    <source>
        <dbReference type="Pfam" id="PF23277"/>
    </source>
</evidence>
<sequence>HKSSTVSRDYIISPCLPIEATPSEGIEFHMNCIPLLLSQDISHVLMSVFKGVYNKDIIAKGNLLSNLIKTNVGKNSYHDKYVKELHQVTSGTKVFKFIILNSVCPFLLPSQSSIDELHCVFQATPQVMFFTEYSIGSVYESTLELKNMTYSSRYLRVIPPTTPYFSIGLGRFPSDEGIVAPGMSSKYTLRFAPDSLGDFKDFMMVQTESQHLFVVPIEARRPPPVLTLPRVLDCGYCLVGGVKFLEFMCQNVGLSAGTFYIIPKDQWPSLSTTYFSEKPPFAVGPCVFSLQPGEAIVVEVVFFPTTVEHCSQPFAIICDNCQVKYISLEGESQLVGVELVSISGENEPLTAGEMHDLTAEHFVRFSECHPHIEQQKRLVIRNNVHLELAFHWQIMKPNLRSLLPGETHEPSHIQFHPDTNDVYHMSPPSGLLAPCQEHEFLLTFCPKEV</sequence>
<reference evidence="8" key="1">
    <citation type="submission" date="2025-08" db="UniProtKB">
        <authorList>
            <consortium name="Ensembl"/>
        </authorList>
    </citation>
    <scope>IDENTIFICATION</scope>
</reference>
<proteinExistence type="predicted"/>
<dbReference type="GO" id="GO:0005737">
    <property type="term" value="C:cytoplasm"/>
    <property type="evidence" value="ECO:0007669"/>
    <property type="project" value="UniProtKB-SubCell"/>
</dbReference>
<evidence type="ECO:0000256" key="3">
    <source>
        <dbReference type="ARBA" id="ARBA00022490"/>
    </source>
</evidence>
<evidence type="ECO:0000313" key="8">
    <source>
        <dbReference type="Ensembl" id="ENSXCOP00000013332.1"/>
    </source>
</evidence>
<organism evidence="8 9">
    <name type="scientific">Xiphophorus couchianus</name>
    <name type="common">Monterrey platyfish</name>
    <dbReference type="NCBI Taxonomy" id="32473"/>
    <lineage>
        <taxon>Eukaryota</taxon>
        <taxon>Metazoa</taxon>
        <taxon>Chordata</taxon>
        <taxon>Craniata</taxon>
        <taxon>Vertebrata</taxon>
        <taxon>Euteleostomi</taxon>
        <taxon>Actinopterygii</taxon>
        <taxon>Neopterygii</taxon>
        <taxon>Teleostei</taxon>
        <taxon>Neoteleostei</taxon>
        <taxon>Acanthomorphata</taxon>
        <taxon>Ovalentaria</taxon>
        <taxon>Atherinomorphae</taxon>
        <taxon>Cyprinodontiformes</taxon>
        <taxon>Poeciliidae</taxon>
        <taxon>Poeciliinae</taxon>
        <taxon>Xiphophorus</taxon>
    </lineage>
</organism>
<evidence type="ECO:0000256" key="1">
    <source>
        <dbReference type="ARBA" id="ARBA00004138"/>
    </source>
</evidence>
<dbReference type="GO" id="GO:0005929">
    <property type="term" value="C:cilium"/>
    <property type="evidence" value="ECO:0007669"/>
    <property type="project" value="UniProtKB-SubCell"/>
</dbReference>
<dbReference type="Gene3D" id="2.60.40.10">
    <property type="entry name" value="Immunoglobulins"/>
    <property type="match status" value="3"/>
</dbReference>
<dbReference type="Ensembl" id="ENSXCOT00000013497.1">
    <property type="protein sequence ID" value="ENSXCOP00000013332.1"/>
    <property type="gene ID" value="ENSXCOG00000010110.1"/>
</dbReference>
<name>A0A3B5LQK9_9TELE</name>
<keyword evidence="4" id="KW-0969">Cilium</keyword>
<dbReference type="PANTHER" id="PTHR46348">
    <property type="entry name" value="DELETED IN LUNG AND ESOPHAGEAL CANCER PROTEIN 1"/>
    <property type="match status" value="1"/>
</dbReference>
<evidence type="ECO:0000259" key="6">
    <source>
        <dbReference type="Pfam" id="PF22544"/>
    </source>
</evidence>
<keyword evidence="5" id="KW-0966">Cell projection</keyword>
<dbReference type="InterPro" id="IPR059041">
    <property type="entry name" value="Ig_DLEC1_1"/>
</dbReference>
<dbReference type="Pfam" id="PF23277">
    <property type="entry name" value="Ig_Dlec1_1"/>
    <property type="match status" value="1"/>
</dbReference>
<protein>
    <submittedName>
        <fullName evidence="8">DLEC1 cilia and flagella associated protein</fullName>
    </submittedName>
</protein>
<accession>A0A3B5LQK9</accession>
<feature type="domain" description="Deleted in lung and esophageal cancer protein 1 Ig-like" evidence="7">
    <location>
        <begin position="121"/>
        <end position="210"/>
    </location>
</feature>
<evidence type="ECO:0000313" key="9">
    <source>
        <dbReference type="Proteomes" id="UP000261380"/>
    </source>
</evidence>
<dbReference type="InterPro" id="IPR053879">
    <property type="entry name" value="HYDIN_VesB_CFA65-like_Ig"/>
</dbReference>
<evidence type="ECO:0000256" key="5">
    <source>
        <dbReference type="ARBA" id="ARBA00023273"/>
    </source>
</evidence>
<keyword evidence="9" id="KW-1185">Reference proteome</keyword>
<dbReference type="AlphaFoldDB" id="A0A3B5LQK9"/>
<dbReference type="InterPro" id="IPR013783">
    <property type="entry name" value="Ig-like_fold"/>
</dbReference>
<feature type="domain" description="HYDIN/VesB/CFA65-like Ig-like" evidence="6">
    <location>
        <begin position="224"/>
        <end position="330"/>
    </location>
</feature>